<dbReference type="OrthoDB" id="3463040at2759"/>
<dbReference type="Proteomes" id="UP000308671">
    <property type="component" value="Unassembled WGS sequence"/>
</dbReference>
<sequence>MRRSELQYDNNGNLTINFDYRNSTAVCDLSEYASSVRTIHFKIKFPTPNPNDSDLTRVTGEIEDIVTVINNEFTKLSQLDVTFSLHRIDVNQLSSALAFRRLRLRGCELTYFVEGEWTDTVDMDSNWLQELERIHGRANYSNYYPEDSDEGEIWMASDSE</sequence>
<dbReference type="AlphaFoldDB" id="A0A4V4HTQ2"/>
<keyword evidence="2" id="KW-1185">Reference proteome</keyword>
<comment type="caution">
    <text evidence="1">The sequence shown here is derived from an EMBL/GenBank/DDBJ whole genome shotgun (WGS) entry which is preliminary data.</text>
</comment>
<organism evidence="1 2">
    <name type="scientific">Botrytis galanthina</name>
    <dbReference type="NCBI Taxonomy" id="278940"/>
    <lineage>
        <taxon>Eukaryota</taxon>
        <taxon>Fungi</taxon>
        <taxon>Dikarya</taxon>
        <taxon>Ascomycota</taxon>
        <taxon>Pezizomycotina</taxon>
        <taxon>Leotiomycetes</taxon>
        <taxon>Helotiales</taxon>
        <taxon>Sclerotiniaceae</taxon>
        <taxon>Botrytis</taxon>
    </lineage>
</organism>
<gene>
    <name evidence="1" type="ORF">BGAL_0389g00050</name>
</gene>
<proteinExistence type="predicted"/>
<accession>A0A4V4HTQ2</accession>
<evidence type="ECO:0000313" key="1">
    <source>
        <dbReference type="EMBL" id="THV46396.1"/>
    </source>
</evidence>
<evidence type="ECO:0000313" key="2">
    <source>
        <dbReference type="Proteomes" id="UP000308671"/>
    </source>
</evidence>
<dbReference type="EMBL" id="PQXL01000389">
    <property type="protein sequence ID" value="THV46396.1"/>
    <property type="molecule type" value="Genomic_DNA"/>
</dbReference>
<name>A0A4V4HTQ2_9HELO</name>
<protein>
    <submittedName>
        <fullName evidence="1">Uncharacterized protein</fullName>
    </submittedName>
</protein>
<reference evidence="1 2" key="1">
    <citation type="submission" date="2017-12" db="EMBL/GenBank/DDBJ databases">
        <title>Comparative genomics of Botrytis spp.</title>
        <authorList>
            <person name="Valero-Jimenez C.A."/>
            <person name="Tapia P."/>
            <person name="Veloso J."/>
            <person name="Silva-Moreno E."/>
            <person name="Staats M."/>
            <person name="Valdes J.H."/>
            <person name="Van Kan J.A.L."/>
        </authorList>
    </citation>
    <scope>NUCLEOTIDE SEQUENCE [LARGE SCALE GENOMIC DNA]</scope>
    <source>
        <strain evidence="1 2">MUCL435</strain>
    </source>
</reference>